<feature type="repeat" description="PPR" evidence="3">
    <location>
        <begin position="239"/>
        <end position="273"/>
    </location>
</feature>
<keyword evidence="5" id="KW-1185">Reference proteome</keyword>
<organism evidence="4 5">
    <name type="scientific">Hevea brasiliensis</name>
    <name type="common">Para rubber tree</name>
    <name type="synonym">Siphonia brasiliensis</name>
    <dbReference type="NCBI Taxonomy" id="3981"/>
    <lineage>
        <taxon>Eukaryota</taxon>
        <taxon>Viridiplantae</taxon>
        <taxon>Streptophyta</taxon>
        <taxon>Embryophyta</taxon>
        <taxon>Tracheophyta</taxon>
        <taxon>Spermatophyta</taxon>
        <taxon>Magnoliopsida</taxon>
        <taxon>eudicotyledons</taxon>
        <taxon>Gunneridae</taxon>
        <taxon>Pentapetalae</taxon>
        <taxon>rosids</taxon>
        <taxon>fabids</taxon>
        <taxon>Malpighiales</taxon>
        <taxon>Euphorbiaceae</taxon>
        <taxon>Crotonoideae</taxon>
        <taxon>Micrandreae</taxon>
        <taxon>Hevea</taxon>
    </lineage>
</organism>
<dbReference type="InterPro" id="IPR002885">
    <property type="entry name" value="PPR_rpt"/>
</dbReference>
<dbReference type="Gene3D" id="1.25.40.10">
    <property type="entry name" value="Tetratricopeptide repeat domain"/>
    <property type="match status" value="5"/>
</dbReference>
<feature type="repeat" description="PPR" evidence="3">
    <location>
        <begin position="274"/>
        <end position="308"/>
    </location>
</feature>
<accession>A0ABQ9LM45</accession>
<evidence type="ECO:0008006" key="6">
    <source>
        <dbReference type="Google" id="ProtNLM"/>
    </source>
</evidence>
<name>A0ABQ9LM45_HEVBR</name>
<feature type="repeat" description="PPR" evidence="3">
    <location>
        <begin position="520"/>
        <end position="554"/>
    </location>
</feature>
<feature type="repeat" description="PPR" evidence="3">
    <location>
        <begin position="486"/>
        <end position="516"/>
    </location>
</feature>
<evidence type="ECO:0000256" key="3">
    <source>
        <dbReference type="PROSITE-ProRule" id="PRU00708"/>
    </source>
</evidence>
<dbReference type="NCBIfam" id="TIGR00756">
    <property type="entry name" value="PPR"/>
    <property type="match status" value="5"/>
</dbReference>
<dbReference type="PANTHER" id="PTHR47939:SF2">
    <property type="entry name" value="OS03G0782900 PROTEIN"/>
    <property type="match status" value="1"/>
</dbReference>
<evidence type="ECO:0000313" key="4">
    <source>
        <dbReference type="EMBL" id="KAJ9169051.1"/>
    </source>
</evidence>
<feature type="repeat" description="PPR" evidence="3">
    <location>
        <begin position="346"/>
        <end position="380"/>
    </location>
</feature>
<protein>
    <recommendedName>
        <fullName evidence="6">Pentacotripeptide-repeat region of PRORP domain-containing protein</fullName>
    </recommendedName>
</protein>
<dbReference type="Pfam" id="PF01535">
    <property type="entry name" value="PPR"/>
    <property type="match status" value="1"/>
</dbReference>
<keyword evidence="2" id="KW-0677">Repeat</keyword>
<dbReference type="Proteomes" id="UP001174677">
    <property type="component" value="Chromosome 11"/>
</dbReference>
<dbReference type="PROSITE" id="PS51375">
    <property type="entry name" value="PPR"/>
    <property type="match status" value="6"/>
</dbReference>
<evidence type="ECO:0000256" key="2">
    <source>
        <dbReference type="ARBA" id="ARBA00022737"/>
    </source>
</evidence>
<feature type="repeat" description="PPR" evidence="3">
    <location>
        <begin position="174"/>
        <end position="208"/>
    </location>
</feature>
<dbReference type="InterPro" id="IPR011990">
    <property type="entry name" value="TPR-like_helical_dom_sf"/>
</dbReference>
<evidence type="ECO:0000313" key="5">
    <source>
        <dbReference type="Proteomes" id="UP001174677"/>
    </source>
</evidence>
<dbReference type="Pfam" id="PF13041">
    <property type="entry name" value="PPR_2"/>
    <property type="match status" value="3"/>
</dbReference>
<dbReference type="PANTHER" id="PTHR47939">
    <property type="entry name" value="MEMBRANE-ASSOCIATED SALT-INDUCIBLE PROTEIN-LIKE"/>
    <property type="match status" value="1"/>
</dbReference>
<gene>
    <name evidence="4" type="ORF">P3X46_020519</name>
</gene>
<sequence>MLLHNHKAYSTATSKLTWRTQIKQNQLVSQISSILIQRHNWVSLLLNLNLSSKLTPPLFLQILHKTQSHPQISLSFFNWAISYLKFKPDLISQCHVIQVSLGAGLAQSAKTILDSLVQTRSAHVLVETMVQACRGKSSQSDALSFVLQCYSRKGLFMGALEVSRKMRVIGCTPSVHACNALLDVLQRGNQIKLAWCFYGAMIRDGILPDKFTCSLVGHILRRDGKFERIVKLLDMGIRNSVMYNAIVDYYSRIGDFEAAFCRLNELHHRKLDPSFSTYGSILDGACKFRKVEVIDRVMAEMVDKGLLPKPPLSECGSTIQKLCDLGNVNAATMFFERACDERIGLQDATYGCMLKAFSKEGRVEEAIGLHRMIIERGITIKNSAYHAFVDLLCEEDQPEDKYGILRDIMRRGFSPSTSNLCKCISSLCAERKWGEVEELLNVVLEKGLLPDSLSCYSLVEHYCSSRQIDKVIALHNKLEKSEASLDVTTYNIILDGLVKEGRIEESIRVFDYMKGLKLVNSASFTVIIRGLCHAKEMRKAMKLHDEMLNMGLKPDKATYKSLILEFKR</sequence>
<dbReference type="EMBL" id="JARPOI010000011">
    <property type="protein sequence ID" value="KAJ9169051.1"/>
    <property type="molecule type" value="Genomic_DNA"/>
</dbReference>
<evidence type="ECO:0000256" key="1">
    <source>
        <dbReference type="ARBA" id="ARBA00007626"/>
    </source>
</evidence>
<comment type="caution">
    <text evidence="4">The sequence shown here is derived from an EMBL/GenBank/DDBJ whole genome shotgun (WGS) entry which is preliminary data.</text>
</comment>
<proteinExistence type="inferred from homology"/>
<dbReference type="InterPro" id="IPR050667">
    <property type="entry name" value="PPR-containing_protein"/>
</dbReference>
<reference evidence="4" key="1">
    <citation type="journal article" date="2023" name="Plant Biotechnol. J.">
        <title>Chromosome-level wild Hevea brasiliensis genome provides new tools for genomic-assisted breeding and valuable loci to elevate rubber yield.</title>
        <authorList>
            <person name="Cheng H."/>
            <person name="Song X."/>
            <person name="Hu Y."/>
            <person name="Wu T."/>
            <person name="Yang Q."/>
            <person name="An Z."/>
            <person name="Feng S."/>
            <person name="Deng Z."/>
            <person name="Wu W."/>
            <person name="Zeng X."/>
            <person name="Tu M."/>
            <person name="Wang X."/>
            <person name="Huang H."/>
        </authorList>
    </citation>
    <scope>NUCLEOTIDE SEQUENCE</scope>
    <source>
        <strain evidence="4">MT/VB/25A 57/8</strain>
    </source>
</reference>
<comment type="similarity">
    <text evidence="1">Belongs to the PPR family. P subfamily.</text>
</comment>